<dbReference type="EMBL" id="CP029343">
    <property type="protein sequence ID" value="AWL04337.1"/>
    <property type="molecule type" value="Genomic_DNA"/>
</dbReference>
<dbReference type="Proteomes" id="UP000245820">
    <property type="component" value="Chromosome"/>
</dbReference>
<dbReference type="KEGG" id="mtim:DIR46_07740"/>
<protein>
    <submittedName>
        <fullName evidence="2">Type VI secretion system protein TssA</fullName>
    </submittedName>
</protein>
<dbReference type="NCBIfam" id="TIGR03363">
    <property type="entry name" value="VI_chp_8"/>
    <property type="match status" value="1"/>
</dbReference>
<evidence type="ECO:0000259" key="1">
    <source>
        <dbReference type="Pfam" id="PF06812"/>
    </source>
</evidence>
<reference evidence="2 3" key="1">
    <citation type="submission" date="2018-05" db="EMBL/GenBank/DDBJ databases">
        <title>Complete genome sequence of Massilia oculi sp. nov. CCUG 43427T (=DSM 26321T), the type strain of M. oculi, and comparison with genome sequences of other Massilia strains.</title>
        <authorList>
            <person name="Zhu B."/>
        </authorList>
    </citation>
    <scope>NUCLEOTIDE SEQUENCE [LARGE SCALE GENOMIC DNA]</scope>
    <source>
        <strain evidence="2 3">CCUG 43427</strain>
    </source>
</reference>
<dbReference type="RefSeq" id="WP_109344722.1">
    <property type="nucleotide sequence ID" value="NZ_CP029343.1"/>
</dbReference>
<sequence>MNDLLSTSIADLAAPLDDSLPCGENLEYDPQFLALEAALNGKPEVQYGSTITPATGPDWKTVRALALELMGRTRDLRVAVGLTRALLGQEGAPGLAAGLSLLAALLSTQWEQLHPQLDPDDDNDPTLRLNTLAALVEAGGMLRQLRDMPLVEVRAIGAFGLREIDAGEQDETGDPSRAAPATILAAFGAASQDDLGTTCAALDAAGASVAEIEATLARHLGAGMGIDLTPLASLLQRAAGQVRPHLAATAGTSLEAAERDGAAPAALATARADGEIAGRADVVRLLERICAWYARAEPSSPVPLLLQRARGLVEMNFTELMEELAPDGLNQLAQISGIRGDS</sequence>
<feature type="domain" description="ImpA N-terminal" evidence="1">
    <location>
        <begin position="14"/>
        <end position="136"/>
    </location>
</feature>
<dbReference type="PANTHER" id="PTHR37951:SF1">
    <property type="entry name" value="TYPE VI SECRETION SYSTEM COMPONENT TSSA1"/>
    <property type="match status" value="1"/>
</dbReference>
<name>A0A2S2DG76_9BURK</name>
<dbReference type="InterPro" id="IPR010657">
    <property type="entry name" value="ImpA_N"/>
</dbReference>
<dbReference type="Pfam" id="PF06812">
    <property type="entry name" value="ImpA_N"/>
    <property type="match status" value="1"/>
</dbReference>
<evidence type="ECO:0000313" key="3">
    <source>
        <dbReference type="Proteomes" id="UP000245820"/>
    </source>
</evidence>
<evidence type="ECO:0000313" key="2">
    <source>
        <dbReference type="EMBL" id="AWL04337.1"/>
    </source>
</evidence>
<organism evidence="2 3">
    <name type="scientific">Massilia oculi</name>
    <dbReference type="NCBI Taxonomy" id="945844"/>
    <lineage>
        <taxon>Bacteria</taxon>
        <taxon>Pseudomonadati</taxon>
        <taxon>Pseudomonadota</taxon>
        <taxon>Betaproteobacteria</taxon>
        <taxon>Burkholderiales</taxon>
        <taxon>Oxalobacteraceae</taxon>
        <taxon>Telluria group</taxon>
        <taxon>Massilia</taxon>
    </lineage>
</organism>
<dbReference type="PANTHER" id="PTHR37951">
    <property type="entry name" value="CYTOPLASMIC PROTEIN-RELATED"/>
    <property type="match status" value="1"/>
</dbReference>
<keyword evidence="3" id="KW-1185">Reference proteome</keyword>
<proteinExistence type="predicted"/>
<dbReference type="InterPro" id="IPR017740">
    <property type="entry name" value="TssA-like"/>
</dbReference>
<dbReference type="AlphaFoldDB" id="A0A2S2DG76"/>
<dbReference type="OrthoDB" id="9771118at2"/>
<gene>
    <name evidence="2" type="primary">tssA</name>
    <name evidence="2" type="ORF">DIR46_07740</name>
</gene>
<accession>A0A2S2DG76</accession>